<organism evidence="4 5">
    <name type="scientific">Pleurodeles waltl</name>
    <name type="common">Iberian ribbed newt</name>
    <dbReference type="NCBI Taxonomy" id="8319"/>
    <lineage>
        <taxon>Eukaryota</taxon>
        <taxon>Metazoa</taxon>
        <taxon>Chordata</taxon>
        <taxon>Craniata</taxon>
        <taxon>Vertebrata</taxon>
        <taxon>Euteleostomi</taxon>
        <taxon>Amphibia</taxon>
        <taxon>Batrachia</taxon>
        <taxon>Caudata</taxon>
        <taxon>Salamandroidea</taxon>
        <taxon>Salamandridae</taxon>
        <taxon>Pleurodelinae</taxon>
        <taxon>Pleurodeles</taxon>
    </lineage>
</organism>
<keyword evidence="1" id="KW-0479">Metal-binding</keyword>
<evidence type="ECO:0000256" key="2">
    <source>
        <dbReference type="SAM" id="MobiDB-lite"/>
    </source>
</evidence>
<feature type="domain" description="C2H2-type" evidence="3">
    <location>
        <begin position="321"/>
        <end position="348"/>
    </location>
</feature>
<dbReference type="Pfam" id="PF15909">
    <property type="entry name" value="zf-C2H2_8"/>
    <property type="match status" value="1"/>
</dbReference>
<feature type="region of interest" description="Disordered" evidence="2">
    <location>
        <begin position="269"/>
        <end position="307"/>
    </location>
</feature>
<dbReference type="PANTHER" id="PTHR21695">
    <property type="entry name" value="ZINC FINGER PROTEIN 414"/>
    <property type="match status" value="1"/>
</dbReference>
<dbReference type="PROSITE" id="PS00028">
    <property type="entry name" value="ZINC_FINGER_C2H2_1"/>
    <property type="match status" value="2"/>
</dbReference>
<evidence type="ECO:0000313" key="4">
    <source>
        <dbReference type="EMBL" id="KAJ1084959.1"/>
    </source>
</evidence>
<dbReference type="GO" id="GO:0008270">
    <property type="term" value="F:zinc ion binding"/>
    <property type="evidence" value="ECO:0007669"/>
    <property type="project" value="UniProtKB-KW"/>
</dbReference>
<accession>A0AAV7L2Q5</accession>
<feature type="domain" description="C2H2-type" evidence="3">
    <location>
        <begin position="58"/>
        <end position="87"/>
    </location>
</feature>
<dbReference type="PROSITE" id="PS50157">
    <property type="entry name" value="ZINC_FINGER_C2H2_2"/>
    <property type="match status" value="3"/>
</dbReference>
<dbReference type="EMBL" id="JANPWB010000016">
    <property type="protein sequence ID" value="KAJ1084959.1"/>
    <property type="molecule type" value="Genomic_DNA"/>
</dbReference>
<name>A0AAV7L2Q5_PLEWA</name>
<dbReference type="PANTHER" id="PTHR21695:SF0">
    <property type="entry name" value="ZINC FINGER PROTEIN 414"/>
    <property type="match status" value="1"/>
</dbReference>
<protein>
    <recommendedName>
        <fullName evidence="3">C2H2-type domain-containing protein</fullName>
    </recommendedName>
</protein>
<dbReference type="AlphaFoldDB" id="A0AAV7L2Q5"/>
<dbReference type="InterPro" id="IPR036236">
    <property type="entry name" value="Znf_C2H2_sf"/>
</dbReference>
<comment type="caution">
    <text evidence="4">The sequence shown here is derived from an EMBL/GenBank/DDBJ whole genome shotgun (WGS) entry which is preliminary data.</text>
</comment>
<feature type="domain" description="C2H2-type" evidence="3">
    <location>
        <begin position="125"/>
        <end position="154"/>
    </location>
</feature>
<evidence type="ECO:0000259" key="3">
    <source>
        <dbReference type="PROSITE" id="PS50157"/>
    </source>
</evidence>
<proteinExistence type="predicted"/>
<dbReference type="InterPro" id="IPR013087">
    <property type="entry name" value="Znf_C2H2_type"/>
</dbReference>
<keyword evidence="5" id="KW-1185">Reference proteome</keyword>
<dbReference type="SMART" id="SM00355">
    <property type="entry name" value="ZnF_C2H2"/>
    <property type="match status" value="4"/>
</dbReference>
<keyword evidence="1" id="KW-0862">Zinc</keyword>
<reference evidence="4" key="1">
    <citation type="journal article" date="2022" name="bioRxiv">
        <title>Sequencing and chromosome-scale assembly of the giantPleurodeles waltlgenome.</title>
        <authorList>
            <person name="Brown T."/>
            <person name="Elewa A."/>
            <person name="Iarovenko S."/>
            <person name="Subramanian E."/>
            <person name="Araus A.J."/>
            <person name="Petzold A."/>
            <person name="Susuki M."/>
            <person name="Suzuki K.-i.T."/>
            <person name="Hayashi T."/>
            <person name="Toyoda A."/>
            <person name="Oliveira C."/>
            <person name="Osipova E."/>
            <person name="Leigh N.D."/>
            <person name="Simon A."/>
            <person name="Yun M.H."/>
        </authorList>
    </citation>
    <scope>NUCLEOTIDE SEQUENCE</scope>
    <source>
        <strain evidence="4">20211129_DDA</strain>
        <tissue evidence="4">Liver</tissue>
    </source>
</reference>
<feature type="compositionally biased region" description="Polar residues" evidence="2">
    <location>
        <begin position="274"/>
        <end position="307"/>
    </location>
</feature>
<evidence type="ECO:0000313" key="5">
    <source>
        <dbReference type="Proteomes" id="UP001066276"/>
    </source>
</evidence>
<evidence type="ECO:0000256" key="1">
    <source>
        <dbReference type="PROSITE-ProRule" id="PRU00042"/>
    </source>
</evidence>
<dbReference type="InterPro" id="IPR031799">
    <property type="entry name" value="Znf-C2H2_ribbon"/>
</dbReference>
<dbReference type="Proteomes" id="UP001066276">
    <property type="component" value="Chromosome 12"/>
</dbReference>
<gene>
    <name evidence="4" type="ORF">NDU88_005097</name>
</gene>
<dbReference type="InterPro" id="IPR039882">
    <property type="entry name" value="ZN414"/>
</dbReference>
<keyword evidence="1" id="KW-0863">Zinc-finger</keyword>
<sequence length="380" mass="42462">MHRQENTVSFVCGIENQSTTNLMVSELSASSWTDEFQGSKVEKGGLLPRKLPMGSKQFKCSTHGCQLAFNNMQQLLQHSRVHSKPIQSLAGKLFHCSTLGCKEVLPSMQELLTHQKTHYKPNRYFKCENCMVRFRSHRSLFKHLHVCFDVSTRPSTQRMEKSKLDSADGLEASVKPLLLEGLPKMQSVIIHPEKKAILPSSGAVTTTTSTTVTSLHPASSLDNVLPIIQNDTPEIESKLSSSPMNSPMPQTFSPLESSMFGSSTLPQLCGEAHSPTSERFISYGQPSPHNSSQTVSNATRKKNQGYSTNSRIVWEHTRGRYSCMQCPFSTTMRDEMTRHVKDHKNQPSRLQSEIDCSEPLLSPLHSKLAPDLENPVYSQT</sequence>
<dbReference type="SUPFAM" id="SSF57667">
    <property type="entry name" value="beta-beta-alpha zinc fingers"/>
    <property type="match status" value="1"/>
</dbReference>
<dbReference type="Gene3D" id="3.30.160.60">
    <property type="entry name" value="Classic Zinc Finger"/>
    <property type="match status" value="1"/>
</dbReference>